<gene>
    <name evidence="6" type="ORF">O3I_041650</name>
</gene>
<dbReference type="PROSITE" id="PS00455">
    <property type="entry name" value="AMP_BINDING"/>
    <property type="match status" value="1"/>
</dbReference>
<dbReference type="SUPFAM" id="SSF56801">
    <property type="entry name" value="Acetyl-CoA synthetase-like"/>
    <property type="match status" value="1"/>
</dbReference>
<dbReference type="InterPro" id="IPR050237">
    <property type="entry name" value="ATP-dep_AMP-bd_enzyme"/>
</dbReference>
<dbReference type="HOGENOM" id="CLU_000022_59_0_11"/>
<dbReference type="Gene3D" id="3.30.300.30">
    <property type="match status" value="1"/>
</dbReference>
<accession>K0FA55</accession>
<feature type="domain" description="AMP-binding enzyme C-terminal" evidence="5">
    <location>
        <begin position="445"/>
        <end position="521"/>
    </location>
</feature>
<dbReference type="NCBIfam" id="NF004837">
    <property type="entry name" value="PRK06187.1"/>
    <property type="match status" value="1"/>
</dbReference>
<organism evidence="6 7">
    <name type="scientific">Nocardia brasiliensis (strain ATCC 700358 / HUJEG-1)</name>
    <dbReference type="NCBI Taxonomy" id="1133849"/>
    <lineage>
        <taxon>Bacteria</taxon>
        <taxon>Bacillati</taxon>
        <taxon>Actinomycetota</taxon>
        <taxon>Actinomycetes</taxon>
        <taxon>Mycobacteriales</taxon>
        <taxon>Nocardiaceae</taxon>
        <taxon>Nocardia</taxon>
    </lineage>
</organism>
<evidence type="ECO:0000256" key="2">
    <source>
        <dbReference type="ARBA" id="ARBA00022598"/>
    </source>
</evidence>
<dbReference type="Pfam" id="PF13193">
    <property type="entry name" value="AMP-binding_C"/>
    <property type="match status" value="1"/>
</dbReference>
<dbReference type="InterPro" id="IPR025110">
    <property type="entry name" value="AMP-bd_C"/>
</dbReference>
<dbReference type="AlphaFoldDB" id="K0FA55"/>
<evidence type="ECO:0000259" key="4">
    <source>
        <dbReference type="Pfam" id="PF00501"/>
    </source>
</evidence>
<dbReference type="eggNOG" id="COG0318">
    <property type="taxonomic scope" value="Bacteria"/>
</dbReference>
<sequence>MTIGAQGGSQSGRVSTALDEPLRSRRNHWNNQIAGHAQMRPDAIALRFRGADTTWRQLHERSSKFADALARRGIGFGDRVLILALNYPEYIETVFGINALGAIAVPVNFRLTPPEVAYIVSDSGAKAIVTDTLLQPLATAVLAQSDTLETCFVIGGASADGVLGFEDVLAEDGAAHPPLDIPEDTPALIMYTSGTTGSPKGAILSYANMNAQAFTVIRALAATSESIAFCTSPLFHIAGLGSLAANFVLGAKTVLHPLGAFDATEFLDAVEREQATGAFCVPAQWQAICAEPTVRERTLALESLSWGAAPASDSVLRAMADCFPNAFNVAVFGQTEMSPITCVLEGKDALRKLGSVGKPIPTIQARIVDDEMNDVAPGEIGEIVYRGPTLMQGYWNKPEATAEAFAGGWFHSGDLVRQDEEGFIWVVDRKKDMIISGGENIYCAEVENVLFGHPKIREAAVIGRAHEKWGEVPVAVVALHRPDDELTLDELTSFLNENLARYKHPKDLVVVQELPRNASGKVVKVQLRKDYSS</sequence>
<protein>
    <submittedName>
        <fullName evidence="6">Long-chain-fatty-acid--CoA ligase</fullName>
    </submittedName>
</protein>
<evidence type="ECO:0000256" key="1">
    <source>
        <dbReference type="ARBA" id="ARBA00006432"/>
    </source>
</evidence>
<feature type="region of interest" description="Disordered" evidence="3">
    <location>
        <begin position="1"/>
        <end position="21"/>
    </location>
</feature>
<dbReference type="Gene3D" id="3.40.50.12780">
    <property type="entry name" value="N-terminal domain of ligase-like"/>
    <property type="match status" value="1"/>
</dbReference>
<feature type="domain" description="AMP-dependent synthetase/ligase" evidence="4">
    <location>
        <begin position="36"/>
        <end position="395"/>
    </location>
</feature>
<dbReference type="PANTHER" id="PTHR43767:SF1">
    <property type="entry name" value="NONRIBOSOMAL PEPTIDE SYNTHASE PES1 (EUROFUNG)-RELATED"/>
    <property type="match status" value="1"/>
</dbReference>
<dbReference type="KEGG" id="nbr:O3I_041650"/>
<dbReference type="STRING" id="1133849.O3I_041650"/>
<evidence type="ECO:0000256" key="3">
    <source>
        <dbReference type="SAM" id="MobiDB-lite"/>
    </source>
</evidence>
<comment type="similarity">
    <text evidence="1">Belongs to the ATP-dependent AMP-binding enzyme family.</text>
</comment>
<evidence type="ECO:0000313" key="6">
    <source>
        <dbReference type="EMBL" id="AFU06275.1"/>
    </source>
</evidence>
<dbReference type="InterPro" id="IPR042099">
    <property type="entry name" value="ANL_N_sf"/>
</dbReference>
<name>K0FA55_NOCB7</name>
<feature type="compositionally biased region" description="Gly residues" evidence="3">
    <location>
        <begin position="1"/>
        <end position="10"/>
    </location>
</feature>
<dbReference type="GO" id="GO:0016878">
    <property type="term" value="F:acid-thiol ligase activity"/>
    <property type="evidence" value="ECO:0007669"/>
    <property type="project" value="UniProtKB-ARBA"/>
</dbReference>
<keyword evidence="7" id="KW-1185">Reference proteome</keyword>
<reference evidence="6 7" key="1">
    <citation type="journal article" date="2012" name="J. Bacteriol.">
        <title>Complete genome sequence of Nocardia brasiliensis HUJEG-1.</title>
        <authorList>
            <person name="Vera-Cabrera L."/>
            <person name="Ortiz-Lopez R."/>
            <person name="Elizondo-Gonzalez R."/>
            <person name="Perez-Maya A.A."/>
            <person name="Ocampo-Candiani J."/>
        </authorList>
    </citation>
    <scope>NUCLEOTIDE SEQUENCE [LARGE SCALE GENOMIC DNA]</scope>
    <source>
        <strain evidence="7">ATCC 700358</strain>
    </source>
</reference>
<dbReference type="Pfam" id="PF00501">
    <property type="entry name" value="AMP-binding"/>
    <property type="match status" value="1"/>
</dbReference>
<dbReference type="EMBL" id="CP003876">
    <property type="protein sequence ID" value="AFU06275.1"/>
    <property type="molecule type" value="Genomic_DNA"/>
</dbReference>
<evidence type="ECO:0000259" key="5">
    <source>
        <dbReference type="Pfam" id="PF13193"/>
    </source>
</evidence>
<proteinExistence type="inferred from homology"/>
<keyword evidence="2 6" id="KW-0436">Ligase</keyword>
<dbReference type="CDD" id="cd17631">
    <property type="entry name" value="FACL_FadD13-like"/>
    <property type="match status" value="1"/>
</dbReference>
<dbReference type="InterPro" id="IPR000873">
    <property type="entry name" value="AMP-dep_synth/lig_dom"/>
</dbReference>
<dbReference type="PANTHER" id="PTHR43767">
    <property type="entry name" value="LONG-CHAIN-FATTY-ACID--COA LIGASE"/>
    <property type="match status" value="1"/>
</dbReference>
<dbReference type="RefSeq" id="WP_014989122.1">
    <property type="nucleotide sequence ID" value="NC_018681.1"/>
</dbReference>
<evidence type="ECO:0000313" key="7">
    <source>
        <dbReference type="Proteomes" id="UP000006304"/>
    </source>
</evidence>
<dbReference type="InterPro" id="IPR045851">
    <property type="entry name" value="AMP-bd_C_sf"/>
</dbReference>
<dbReference type="Proteomes" id="UP000006304">
    <property type="component" value="Chromosome"/>
</dbReference>
<dbReference type="NCBIfam" id="NF005857">
    <property type="entry name" value="PRK07786.1"/>
    <property type="match status" value="1"/>
</dbReference>
<dbReference type="FunFam" id="3.30.300.30:FF:000008">
    <property type="entry name" value="2,3-dihydroxybenzoate-AMP ligase"/>
    <property type="match status" value="1"/>
</dbReference>
<dbReference type="InterPro" id="IPR020845">
    <property type="entry name" value="AMP-binding_CS"/>
</dbReference>